<dbReference type="GO" id="GO:0005840">
    <property type="term" value="C:ribosome"/>
    <property type="evidence" value="ECO:0007669"/>
    <property type="project" value="UniProtKB-KW"/>
</dbReference>
<gene>
    <name evidence="12" type="ORF">CALVIDRAFT_598418</name>
</gene>
<dbReference type="GO" id="GO:0003723">
    <property type="term" value="F:RNA binding"/>
    <property type="evidence" value="ECO:0007669"/>
    <property type="project" value="InterPro"/>
</dbReference>
<name>A0A167MA98_CALVF</name>
<dbReference type="Pfam" id="PF00687">
    <property type="entry name" value="Ribosomal_L1"/>
    <property type="match status" value="1"/>
</dbReference>
<evidence type="ECO:0000256" key="1">
    <source>
        <dbReference type="ARBA" id="ARBA00004604"/>
    </source>
</evidence>
<dbReference type="InterPro" id="IPR028364">
    <property type="entry name" value="Ribosomal_uL1/biogenesis"/>
</dbReference>
<dbReference type="GO" id="GO:0005730">
    <property type="term" value="C:nucleolus"/>
    <property type="evidence" value="ECO:0007669"/>
    <property type="project" value="UniProtKB-SubCell"/>
</dbReference>
<evidence type="ECO:0000256" key="7">
    <source>
        <dbReference type="ARBA" id="ARBA00023242"/>
    </source>
</evidence>
<dbReference type="InterPro" id="IPR050257">
    <property type="entry name" value="eL8/uL1-like"/>
</dbReference>
<feature type="compositionally biased region" description="Basic and acidic residues" evidence="11">
    <location>
        <begin position="260"/>
        <end position="271"/>
    </location>
</feature>
<dbReference type="STRING" id="1330018.A0A167MA98"/>
<feature type="compositionally biased region" description="Acidic residues" evidence="11">
    <location>
        <begin position="302"/>
        <end position="311"/>
    </location>
</feature>
<evidence type="ECO:0000256" key="8">
    <source>
        <dbReference type="ARBA" id="ARBA00054167"/>
    </source>
</evidence>
<evidence type="ECO:0000313" key="13">
    <source>
        <dbReference type="Proteomes" id="UP000076738"/>
    </source>
</evidence>
<proteinExistence type="inferred from homology"/>
<feature type="compositionally biased region" description="Basic residues" evidence="11">
    <location>
        <begin position="433"/>
        <end position="445"/>
    </location>
</feature>
<evidence type="ECO:0000256" key="4">
    <source>
        <dbReference type="ARBA" id="ARBA00022843"/>
    </source>
</evidence>
<keyword evidence="4" id="KW-0832">Ubl conjugation</keyword>
<dbReference type="SUPFAM" id="SSF56808">
    <property type="entry name" value="Ribosomal protein L1"/>
    <property type="match status" value="1"/>
</dbReference>
<evidence type="ECO:0000256" key="6">
    <source>
        <dbReference type="ARBA" id="ARBA00023054"/>
    </source>
</evidence>
<keyword evidence="12" id="KW-0689">Ribosomal protein</keyword>
<keyword evidence="12" id="KW-0687">Ribonucleoprotein</keyword>
<dbReference type="CDD" id="cd00403">
    <property type="entry name" value="Ribosomal_L1"/>
    <property type="match status" value="1"/>
</dbReference>
<keyword evidence="5" id="KW-0007">Acetylation</keyword>
<feature type="region of interest" description="Disordered" evidence="11">
    <location>
        <begin position="260"/>
        <end position="445"/>
    </location>
</feature>
<evidence type="ECO:0000256" key="11">
    <source>
        <dbReference type="SAM" id="MobiDB-lite"/>
    </source>
</evidence>
<dbReference type="AlphaFoldDB" id="A0A167MA98"/>
<evidence type="ECO:0000256" key="3">
    <source>
        <dbReference type="ARBA" id="ARBA00022553"/>
    </source>
</evidence>
<dbReference type="Gene3D" id="3.40.50.790">
    <property type="match status" value="1"/>
</dbReference>
<keyword evidence="2" id="KW-1017">Isopeptide bond</keyword>
<comment type="similarity">
    <text evidence="9">Belongs to the universal ribosomal protein uL1 family. Highly divergent.</text>
</comment>
<keyword evidence="7" id="KW-0539">Nucleus</keyword>
<accession>A0A167MA98</accession>
<evidence type="ECO:0000256" key="5">
    <source>
        <dbReference type="ARBA" id="ARBA00022990"/>
    </source>
</evidence>
<keyword evidence="13" id="KW-1185">Reference proteome</keyword>
<protein>
    <recommendedName>
        <fullName evidence="10">Ribosomal L1 domain-containing protein 1</fullName>
    </recommendedName>
</protein>
<dbReference type="EMBL" id="KV417284">
    <property type="protein sequence ID" value="KZO96501.1"/>
    <property type="molecule type" value="Genomic_DNA"/>
</dbReference>
<dbReference type="FunFam" id="3.40.50.790:FF:000004">
    <property type="entry name" value="Ribosomal L1 domain-containing 1-like 1"/>
    <property type="match status" value="1"/>
</dbReference>
<dbReference type="PANTHER" id="PTHR23105">
    <property type="entry name" value="RIBOSOMAL PROTEIN L7AE FAMILY MEMBER"/>
    <property type="match status" value="1"/>
</dbReference>
<evidence type="ECO:0000256" key="10">
    <source>
        <dbReference type="ARBA" id="ARBA00070787"/>
    </source>
</evidence>
<keyword evidence="3" id="KW-0597">Phosphoprotein</keyword>
<evidence type="ECO:0000256" key="9">
    <source>
        <dbReference type="ARBA" id="ARBA00061550"/>
    </source>
</evidence>
<evidence type="ECO:0000313" key="12">
    <source>
        <dbReference type="EMBL" id="KZO96501.1"/>
    </source>
</evidence>
<comment type="function">
    <text evidence="8">Regulates cellular senescence through inhibition of PTEN translation. Acts as a pro-apoptotic regulator in response to DNA damage.</text>
</comment>
<reference evidence="12 13" key="1">
    <citation type="journal article" date="2016" name="Mol. Biol. Evol.">
        <title>Comparative Genomics of Early-Diverging Mushroom-Forming Fungi Provides Insights into the Origins of Lignocellulose Decay Capabilities.</title>
        <authorList>
            <person name="Nagy L.G."/>
            <person name="Riley R."/>
            <person name="Tritt A."/>
            <person name="Adam C."/>
            <person name="Daum C."/>
            <person name="Floudas D."/>
            <person name="Sun H."/>
            <person name="Yadav J.S."/>
            <person name="Pangilinan J."/>
            <person name="Larsson K.H."/>
            <person name="Matsuura K."/>
            <person name="Barry K."/>
            <person name="Labutti K."/>
            <person name="Kuo R."/>
            <person name="Ohm R.A."/>
            <person name="Bhattacharya S.S."/>
            <person name="Shirouzu T."/>
            <person name="Yoshinaga Y."/>
            <person name="Martin F.M."/>
            <person name="Grigoriev I.V."/>
            <person name="Hibbett D.S."/>
        </authorList>
    </citation>
    <scope>NUCLEOTIDE SEQUENCE [LARGE SCALE GENOMIC DNA]</scope>
    <source>
        <strain evidence="12 13">TUFC12733</strain>
    </source>
</reference>
<dbReference type="Proteomes" id="UP000076738">
    <property type="component" value="Unassembled WGS sequence"/>
</dbReference>
<feature type="compositionally biased region" description="Basic residues" evidence="11">
    <location>
        <begin position="342"/>
        <end position="354"/>
    </location>
</feature>
<organism evidence="12 13">
    <name type="scientific">Calocera viscosa (strain TUFC12733)</name>
    <dbReference type="NCBI Taxonomy" id="1330018"/>
    <lineage>
        <taxon>Eukaryota</taxon>
        <taxon>Fungi</taxon>
        <taxon>Dikarya</taxon>
        <taxon>Basidiomycota</taxon>
        <taxon>Agaricomycotina</taxon>
        <taxon>Dacrymycetes</taxon>
        <taxon>Dacrymycetales</taxon>
        <taxon>Dacrymycetaceae</taxon>
        <taxon>Calocera</taxon>
    </lineage>
</organism>
<keyword evidence="6" id="KW-0175">Coiled coil</keyword>
<feature type="compositionally biased region" description="Basic and acidic residues" evidence="11">
    <location>
        <begin position="290"/>
        <end position="301"/>
    </location>
</feature>
<dbReference type="InterPro" id="IPR016095">
    <property type="entry name" value="Ribosomal_uL1_3-a/b-sand"/>
</dbReference>
<dbReference type="OrthoDB" id="10251727at2759"/>
<dbReference type="InterPro" id="IPR023674">
    <property type="entry name" value="Ribosomal_uL1-like"/>
</dbReference>
<sequence length="445" mass="48827">MVAQLLIEDRVSQKQALTAAKALLTHTSKHREELEEQNLLPPKEDHVWLVVATKRIPRSFKVKPIKIPLVHPVIDPRETSICLLTKDPQREYKDLIDEQKINFISRVVGVTKLKEKHKPFEARRQLLKDHGLFLADQRIVPLLPALLGKMFFDAKKQPVPVDLTAKDLKAELARAVSSTYMHQNAGTCVSIKIGTVSHTPDQVIANLTSALPAIVKNIEGGWENVLSLSVKTARSTSLPVWSCELEERFNVPSLDAARQEALDKKAKEKPKGKGKKRKADEVDGVAGDENSEKSAKKAKDGEDVEEDDDEFGGFGGFDDVVAEGAETIVVAEDDEPAAPPPKTKKAPSKAKSKKPPVDEAEDLEPLSLVSSGTKTATGRKVKTKKTATDESTPVLSSPKPVEKLDKASKKGASVQQLQKKMKSVGKETSLPSAKRKVLGKKRLEE</sequence>
<comment type="subcellular location">
    <subcellularLocation>
        <location evidence="1">Nucleus</location>
        <location evidence="1">Nucleolus</location>
    </subcellularLocation>
</comment>
<evidence type="ECO:0000256" key="2">
    <source>
        <dbReference type="ARBA" id="ARBA00022499"/>
    </source>
</evidence>